<reference evidence="1" key="1">
    <citation type="submission" date="2022-11" db="EMBL/GenBank/DDBJ databases">
        <authorList>
            <person name="Petersen C."/>
        </authorList>
    </citation>
    <scope>NUCLEOTIDE SEQUENCE</scope>
    <source>
        <strain evidence="1">IBT 30069</strain>
    </source>
</reference>
<evidence type="ECO:0000313" key="2">
    <source>
        <dbReference type="Proteomes" id="UP001149165"/>
    </source>
</evidence>
<reference evidence="1" key="2">
    <citation type="journal article" date="2023" name="IMA Fungus">
        <title>Comparative genomic study of the Penicillium genus elucidates a diverse pangenome and 15 lateral gene transfer events.</title>
        <authorList>
            <person name="Petersen C."/>
            <person name="Sorensen T."/>
            <person name="Nielsen M.R."/>
            <person name="Sondergaard T.E."/>
            <person name="Sorensen J.L."/>
            <person name="Fitzpatrick D.A."/>
            <person name="Frisvad J.C."/>
            <person name="Nielsen K.L."/>
        </authorList>
    </citation>
    <scope>NUCLEOTIDE SEQUENCE</scope>
    <source>
        <strain evidence="1">IBT 30069</strain>
    </source>
</reference>
<evidence type="ECO:0000313" key="1">
    <source>
        <dbReference type="EMBL" id="KAJ5094055.1"/>
    </source>
</evidence>
<name>A0A9W9F5L0_9EURO</name>
<proteinExistence type="predicted"/>
<comment type="caution">
    <text evidence="1">The sequence shown here is derived from an EMBL/GenBank/DDBJ whole genome shotgun (WGS) entry which is preliminary data.</text>
</comment>
<protein>
    <submittedName>
        <fullName evidence="1">Uncharacterized protein</fullName>
    </submittedName>
</protein>
<keyword evidence="2" id="KW-1185">Reference proteome</keyword>
<dbReference type="Proteomes" id="UP001149165">
    <property type="component" value="Unassembled WGS sequence"/>
</dbReference>
<sequence>MFTWAQARHIQVTGADNGACKAGFHTDPEAYHHDDNYADKVTFVVEVLGSSEVERKTTNPGWYDHASEGEHEG</sequence>
<organism evidence="1 2">
    <name type="scientific">Penicillium angulare</name>
    <dbReference type="NCBI Taxonomy" id="116970"/>
    <lineage>
        <taxon>Eukaryota</taxon>
        <taxon>Fungi</taxon>
        <taxon>Dikarya</taxon>
        <taxon>Ascomycota</taxon>
        <taxon>Pezizomycotina</taxon>
        <taxon>Eurotiomycetes</taxon>
        <taxon>Eurotiomycetidae</taxon>
        <taxon>Eurotiales</taxon>
        <taxon>Aspergillaceae</taxon>
        <taxon>Penicillium</taxon>
    </lineage>
</organism>
<gene>
    <name evidence="1" type="ORF">N7456_009916</name>
</gene>
<dbReference type="EMBL" id="JAPQKH010000006">
    <property type="protein sequence ID" value="KAJ5094055.1"/>
    <property type="molecule type" value="Genomic_DNA"/>
</dbReference>
<dbReference type="AlphaFoldDB" id="A0A9W9F5L0"/>
<accession>A0A9W9F5L0</accession>